<dbReference type="EMBL" id="LZLQ01000080">
    <property type="protein sequence ID" value="OBK15727.1"/>
    <property type="molecule type" value="Genomic_DNA"/>
</dbReference>
<dbReference type="OrthoDB" id="191189at2"/>
<proteinExistence type="predicted"/>
<dbReference type="RefSeq" id="WP_065158912.1">
    <property type="nucleotide sequence ID" value="NZ_LZLQ01000080.1"/>
</dbReference>
<comment type="caution">
    <text evidence="1">The sequence shown here is derived from an EMBL/GenBank/DDBJ whole genome shotgun (WGS) entry which is preliminary data.</text>
</comment>
<dbReference type="Proteomes" id="UP000093629">
    <property type="component" value="Unassembled WGS sequence"/>
</dbReference>
<keyword evidence="2" id="KW-1185">Reference proteome</keyword>
<accession>A0A1A3N5T1</accession>
<reference evidence="2" key="1">
    <citation type="submission" date="2016-06" db="EMBL/GenBank/DDBJ databases">
        <authorList>
            <person name="Sutton G."/>
            <person name="Brinkac L."/>
            <person name="Sanka R."/>
            <person name="Adams M."/>
            <person name="Lau E."/>
            <person name="Garcia-Basteiro A."/>
            <person name="Lopez-Varela E."/>
            <person name="Palencia S."/>
        </authorList>
    </citation>
    <scope>NUCLEOTIDE SEQUENCE [LARGE SCALE GENOMIC DNA]</scope>
    <source>
        <strain evidence="2">1245139.5</strain>
    </source>
</reference>
<evidence type="ECO:0000313" key="2">
    <source>
        <dbReference type="Proteomes" id="UP000093629"/>
    </source>
</evidence>
<organism evidence="1 2">
    <name type="scientific">Mycobacterium asiaticum</name>
    <dbReference type="NCBI Taxonomy" id="1790"/>
    <lineage>
        <taxon>Bacteria</taxon>
        <taxon>Bacillati</taxon>
        <taxon>Actinomycetota</taxon>
        <taxon>Actinomycetes</taxon>
        <taxon>Mycobacteriales</taxon>
        <taxon>Mycobacteriaceae</taxon>
        <taxon>Mycobacterium</taxon>
    </lineage>
</organism>
<name>A0A1A3N5T1_MYCAS</name>
<dbReference type="AlphaFoldDB" id="A0A1A3N5T1"/>
<gene>
    <name evidence="1" type="ORF">A5636_05125</name>
</gene>
<sequence>MTGPKRTARHFPYRYERRLAPLWLPFRWGGDQGVTITEDGRFIARYGPLRAEAPLSHVADAHVTGPYRWWTAVGPRLSMADDGLTFGTNAQAGLCVHFEPPMRRVIGFKDHSALTVTVADPEGLLAALKGDNEQR</sequence>
<protein>
    <submittedName>
        <fullName evidence="1">Uncharacterized protein</fullName>
    </submittedName>
</protein>
<evidence type="ECO:0000313" key="1">
    <source>
        <dbReference type="EMBL" id="OBK15727.1"/>
    </source>
</evidence>